<dbReference type="PANTHER" id="PTHR43798">
    <property type="entry name" value="MONOACYLGLYCEROL LIPASE"/>
    <property type="match status" value="1"/>
</dbReference>
<dbReference type="InterPro" id="IPR029058">
    <property type="entry name" value="AB_hydrolase_fold"/>
</dbReference>
<dbReference type="GO" id="GO:0046464">
    <property type="term" value="P:acylglycerol catabolic process"/>
    <property type="evidence" value="ECO:0007669"/>
    <property type="project" value="TreeGrafter"/>
</dbReference>
<dbReference type="PANTHER" id="PTHR43798:SF5">
    <property type="entry name" value="MONOACYLGLYCEROL LIPASE ABHD6"/>
    <property type="match status" value="1"/>
</dbReference>
<feature type="domain" description="AB hydrolase-1" evidence="1">
    <location>
        <begin position="18"/>
        <end position="240"/>
    </location>
</feature>
<accession>A0A1W9HYD1</accession>
<dbReference type="InterPro" id="IPR000073">
    <property type="entry name" value="AB_hydrolase_1"/>
</dbReference>
<dbReference type="STRING" id="1827387.A4S15_06530"/>
<protein>
    <recommendedName>
        <fullName evidence="1">AB hydrolase-1 domain-containing protein</fullName>
    </recommendedName>
</protein>
<dbReference type="EMBL" id="LWDL01000012">
    <property type="protein sequence ID" value="OQW52496.1"/>
    <property type="molecule type" value="Genomic_DNA"/>
</dbReference>
<dbReference type="RefSeq" id="WP_376801648.1">
    <property type="nucleotide sequence ID" value="NZ_DBNB01000020.1"/>
</dbReference>
<proteinExistence type="predicted"/>
<dbReference type="Proteomes" id="UP000192872">
    <property type="component" value="Unassembled WGS sequence"/>
</dbReference>
<evidence type="ECO:0000313" key="3">
    <source>
        <dbReference type="Proteomes" id="UP000192872"/>
    </source>
</evidence>
<dbReference type="Gene3D" id="3.40.50.1820">
    <property type="entry name" value="alpha/beta hydrolase"/>
    <property type="match status" value="1"/>
</dbReference>
<dbReference type="SUPFAM" id="SSF53474">
    <property type="entry name" value="alpha/beta-Hydrolases"/>
    <property type="match status" value="1"/>
</dbReference>
<evidence type="ECO:0000259" key="1">
    <source>
        <dbReference type="Pfam" id="PF00561"/>
    </source>
</evidence>
<dbReference type="GO" id="GO:0016020">
    <property type="term" value="C:membrane"/>
    <property type="evidence" value="ECO:0007669"/>
    <property type="project" value="TreeGrafter"/>
</dbReference>
<dbReference type="InterPro" id="IPR050266">
    <property type="entry name" value="AB_hydrolase_sf"/>
</dbReference>
<reference evidence="2 3" key="1">
    <citation type="journal article" date="2017" name="Water Res.">
        <title>Comammox in drinking water systems.</title>
        <authorList>
            <person name="Wang Y."/>
            <person name="Ma L."/>
            <person name="Mao Y."/>
            <person name="Jiang X."/>
            <person name="Xia Y."/>
            <person name="Yu K."/>
            <person name="Li B."/>
            <person name="Zhang T."/>
        </authorList>
    </citation>
    <scope>NUCLEOTIDE SEQUENCE [LARGE SCALE GENOMIC DNA]</scope>
    <source>
        <strain evidence="2">SG_bin8</strain>
    </source>
</reference>
<gene>
    <name evidence="2" type="ORF">A4S15_06530</name>
</gene>
<dbReference type="AlphaFoldDB" id="A0A1W9HYD1"/>
<name>A0A1W9HYD1_9HYPH</name>
<sequence length="255" mass="26937">MTSSLLHVVEQGNGTSTPLILLHGFGGDAGSWLSVQTALAGTRRVLALDLPGHGRSRAHPANDYAGMAQAVLATLDHLAITRFHLAAHSMGGAVASVLALAHQERIASLTLVCPGGFGGLVNERLMRRFASATTADELQEVVSAFFAASSLVPRHVGAHLAIERADPAVNERLGALLTAMLDGPHQVPAGKERLGELTCPVRVIWGEQDEVQSAHTIAGLPPLVGVHRFAAAGHMVHVEAAREIAQILRFQLREE</sequence>
<evidence type="ECO:0000313" key="2">
    <source>
        <dbReference type="EMBL" id="OQW52496.1"/>
    </source>
</evidence>
<dbReference type="PRINTS" id="PR00111">
    <property type="entry name" value="ABHYDROLASE"/>
</dbReference>
<dbReference type="GO" id="GO:0047372">
    <property type="term" value="F:monoacylglycerol lipase activity"/>
    <property type="evidence" value="ECO:0007669"/>
    <property type="project" value="TreeGrafter"/>
</dbReference>
<comment type="caution">
    <text evidence="2">The sequence shown here is derived from an EMBL/GenBank/DDBJ whole genome shotgun (WGS) entry which is preliminary data.</text>
</comment>
<dbReference type="Pfam" id="PF00561">
    <property type="entry name" value="Abhydrolase_1"/>
    <property type="match status" value="1"/>
</dbReference>
<organism evidence="2 3">
    <name type="scientific">Candidatus Raskinella chloraquaticus</name>
    <dbReference type="NCBI Taxonomy" id="1951219"/>
    <lineage>
        <taxon>Bacteria</taxon>
        <taxon>Pseudomonadati</taxon>
        <taxon>Pseudomonadota</taxon>
        <taxon>Alphaproteobacteria</taxon>
        <taxon>Hyphomicrobiales</taxon>
        <taxon>Phreatobacteraceae</taxon>
        <taxon>Candidatus Raskinella</taxon>
    </lineage>
</organism>